<gene>
    <name evidence="9" type="ORF">CONCODRAFT_77977</name>
</gene>
<feature type="compositionally biased region" description="Polar residues" evidence="7">
    <location>
        <begin position="145"/>
        <end position="160"/>
    </location>
</feature>
<evidence type="ECO:0000256" key="3">
    <source>
        <dbReference type="ARBA" id="ARBA00022692"/>
    </source>
</evidence>
<dbReference type="STRING" id="796925.A0A137PAP6"/>
<evidence type="ECO:0000313" key="10">
    <source>
        <dbReference type="Proteomes" id="UP000070444"/>
    </source>
</evidence>
<comment type="subcellular location">
    <subcellularLocation>
        <location evidence="1">Membrane</location>
        <topology evidence="1">Single-pass type IV membrane protein</topology>
    </subcellularLocation>
</comment>
<dbReference type="InterPro" id="IPR008962">
    <property type="entry name" value="PapD-like_sf"/>
</dbReference>
<evidence type="ECO:0000256" key="5">
    <source>
        <dbReference type="ARBA" id="ARBA00023136"/>
    </source>
</evidence>
<proteinExistence type="inferred from homology"/>
<keyword evidence="10" id="KW-1185">Reference proteome</keyword>
<evidence type="ECO:0000313" key="9">
    <source>
        <dbReference type="EMBL" id="KXN72090.1"/>
    </source>
</evidence>
<keyword evidence="3" id="KW-0812">Transmembrane</keyword>
<name>A0A137PAP6_CONC2</name>
<evidence type="ECO:0000256" key="6">
    <source>
        <dbReference type="SAM" id="Coils"/>
    </source>
</evidence>
<feature type="domain" description="MSP" evidence="8">
    <location>
        <begin position="3"/>
        <end position="124"/>
    </location>
</feature>
<feature type="coiled-coil region" evidence="6">
    <location>
        <begin position="195"/>
        <end position="222"/>
    </location>
</feature>
<dbReference type="SUPFAM" id="SSF49354">
    <property type="entry name" value="PapD-like"/>
    <property type="match status" value="1"/>
</dbReference>
<dbReference type="EMBL" id="KQ964460">
    <property type="protein sequence ID" value="KXN72090.1"/>
    <property type="molecule type" value="Genomic_DNA"/>
</dbReference>
<evidence type="ECO:0000256" key="4">
    <source>
        <dbReference type="ARBA" id="ARBA00022989"/>
    </source>
</evidence>
<dbReference type="PANTHER" id="PTHR10809:SF6">
    <property type="entry name" value="AT11025P-RELATED"/>
    <property type="match status" value="1"/>
</dbReference>
<dbReference type="InterPro" id="IPR000535">
    <property type="entry name" value="MSP_dom"/>
</dbReference>
<protein>
    <recommendedName>
        <fullName evidence="8">MSP domain-containing protein</fullName>
    </recommendedName>
</protein>
<dbReference type="GO" id="GO:0005886">
    <property type="term" value="C:plasma membrane"/>
    <property type="evidence" value="ECO:0007669"/>
    <property type="project" value="TreeGrafter"/>
</dbReference>
<dbReference type="GO" id="GO:0033149">
    <property type="term" value="F:FFAT motif binding"/>
    <property type="evidence" value="ECO:0007669"/>
    <property type="project" value="TreeGrafter"/>
</dbReference>
<dbReference type="Pfam" id="PF00635">
    <property type="entry name" value="Motile_Sperm"/>
    <property type="match status" value="1"/>
</dbReference>
<dbReference type="OrthoDB" id="264603at2759"/>
<evidence type="ECO:0000259" key="8">
    <source>
        <dbReference type="PROSITE" id="PS50202"/>
    </source>
</evidence>
<accession>A0A137PAP6</accession>
<dbReference type="GO" id="GO:0061817">
    <property type="term" value="P:endoplasmic reticulum-plasma membrane tethering"/>
    <property type="evidence" value="ECO:0007669"/>
    <property type="project" value="TreeGrafter"/>
</dbReference>
<evidence type="ECO:0000256" key="1">
    <source>
        <dbReference type="ARBA" id="ARBA00004211"/>
    </source>
</evidence>
<reference evidence="9 10" key="1">
    <citation type="journal article" date="2015" name="Genome Biol. Evol.">
        <title>Phylogenomic analyses indicate that early fungi evolved digesting cell walls of algal ancestors of land plants.</title>
        <authorList>
            <person name="Chang Y."/>
            <person name="Wang S."/>
            <person name="Sekimoto S."/>
            <person name="Aerts A.L."/>
            <person name="Choi C."/>
            <person name="Clum A."/>
            <person name="LaButti K.M."/>
            <person name="Lindquist E.A."/>
            <person name="Yee Ngan C."/>
            <person name="Ohm R.A."/>
            <person name="Salamov A.A."/>
            <person name="Grigoriev I.V."/>
            <person name="Spatafora J.W."/>
            <person name="Berbee M.L."/>
        </authorList>
    </citation>
    <scope>NUCLEOTIDE SEQUENCE [LARGE SCALE GENOMIC DNA]</scope>
    <source>
        <strain evidence="9 10">NRRL 28638</strain>
    </source>
</reference>
<keyword evidence="4" id="KW-1133">Transmembrane helix</keyword>
<dbReference type="PROSITE" id="PS50202">
    <property type="entry name" value="MSP"/>
    <property type="match status" value="1"/>
</dbReference>
<dbReference type="GO" id="GO:0090158">
    <property type="term" value="P:endoplasmic reticulum membrane organization"/>
    <property type="evidence" value="ECO:0007669"/>
    <property type="project" value="TreeGrafter"/>
</dbReference>
<keyword evidence="6" id="KW-0175">Coiled coil</keyword>
<evidence type="ECO:0000256" key="7">
    <source>
        <dbReference type="SAM" id="MobiDB-lite"/>
    </source>
</evidence>
<dbReference type="InterPro" id="IPR013783">
    <property type="entry name" value="Ig-like_fold"/>
</dbReference>
<sequence length="263" mass="28938">MSAVILEPSNNLIFERPLTIQSQEILKIKNRNSEPIAFKVKTNSPRQYCVRPNAGKVEPNGEVEVTILLQPFKEEPAEDFKSKDKFLVQTTLITADKQDLPISSLWGAIEQGGADQIKEKSFAEKESQRSTLDASVDPESRTETGLHTPQNTPPQYATARETSISHAPLPDFNSTMKSLDVTGVSSAPNNIQYELDEAKATIAQLTAELDTLKTQYSELKNSSKFANDTNVSQMGVQTIHKPLDAQIIVGVAIASFLIGSFLF</sequence>
<feature type="region of interest" description="Disordered" evidence="7">
    <location>
        <begin position="120"/>
        <end position="160"/>
    </location>
</feature>
<dbReference type="GO" id="GO:0005789">
    <property type="term" value="C:endoplasmic reticulum membrane"/>
    <property type="evidence" value="ECO:0007669"/>
    <property type="project" value="InterPro"/>
</dbReference>
<evidence type="ECO:0000256" key="2">
    <source>
        <dbReference type="ARBA" id="ARBA00008932"/>
    </source>
</evidence>
<dbReference type="PIRSF" id="PIRSF019693">
    <property type="entry name" value="VAMP-associated"/>
    <property type="match status" value="1"/>
</dbReference>
<dbReference type="Proteomes" id="UP000070444">
    <property type="component" value="Unassembled WGS sequence"/>
</dbReference>
<dbReference type="InterPro" id="IPR016763">
    <property type="entry name" value="VAP"/>
</dbReference>
<dbReference type="PANTHER" id="PTHR10809">
    <property type="entry name" value="VESICLE-ASSOCIATED MEMBRANE PROTEIN-ASSOCIATED PROTEIN"/>
    <property type="match status" value="1"/>
</dbReference>
<organism evidence="9 10">
    <name type="scientific">Conidiobolus coronatus (strain ATCC 28846 / CBS 209.66 / NRRL 28638)</name>
    <name type="common">Delacroixia coronata</name>
    <dbReference type="NCBI Taxonomy" id="796925"/>
    <lineage>
        <taxon>Eukaryota</taxon>
        <taxon>Fungi</taxon>
        <taxon>Fungi incertae sedis</taxon>
        <taxon>Zoopagomycota</taxon>
        <taxon>Entomophthoromycotina</taxon>
        <taxon>Entomophthoromycetes</taxon>
        <taxon>Entomophthorales</taxon>
        <taxon>Ancylistaceae</taxon>
        <taxon>Conidiobolus</taxon>
    </lineage>
</organism>
<keyword evidence="5" id="KW-0472">Membrane</keyword>
<dbReference type="Gene3D" id="2.60.40.10">
    <property type="entry name" value="Immunoglobulins"/>
    <property type="match status" value="1"/>
</dbReference>
<comment type="similarity">
    <text evidence="2">Belongs to the VAMP-associated protein (VAP) (TC 9.B.17) family.</text>
</comment>
<dbReference type="AlphaFoldDB" id="A0A137PAP6"/>